<dbReference type="EMBL" id="AP007255">
    <property type="protein sequence ID" value="BAE52541.1"/>
    <property type="molecule type" value="Genomic_DNA"/>
</dbReference>
<evidence type="ECO:0000313" key="1">
    <source>
        <dbReference type="EMBL" id="BAE52541.1"/>
    </source>
</evidence>
<protein>
    <submittedName>
        <fullName evidence="1">Uncharacterized protein</fullName>
    </submittedName>
</protein>
<name>Q2W0T4_PARM1</name>
<proteinExistence type="predicted"/>
<reference evidence="1 2" key="1">
    <citation type="journal article" date="2005" name="DNA Res.">
        <title>Complete genome sequence of the facultative anaerobic magnetotactic bacterium Magnetospirillum sp. strain AMB-1.</title>
        <authorList>
            <person name="Matsunaga T."/>
            <person name="Okamura Y."/>
            <person name="Fukuda Y."/>
            <person name="Wahyudi A.T."/>
            <person name="Murase Y."/>
            <person name="Takeyama H."/>
        </authorList>
    </citation>
    <scope>NUCLEOTIDE SEQUENCE [LARGE SCALE GENOMIC DNA]</scope>
    <source>
        <strain evidence="2">ATCC 700264 / AMB-1</strain>
    </source>
</reference>
<evidence type="ECO:0000313" key="2">
    <source>
        <dbReference type="Proteomes" id="UP000007058"/>
    </source>
</evidence>
<dbReference type="AlphaFoldDB" id="Q2W0T4"/>
<organism evidence="1 2">
    <name type="scientific">Paramagnetospirillum magneticum (strain ATCC 700264 / AMB-1)</name>
    <name type="common">Magnetospirillum magneticum</name>
    <dbReference type="NCBI Taxonomy" id="342108"/>
    <lineage>
        <taxon>Bacteria</taxon>
        <taxon>Pseudomonadati</taxon>
        <taxon>Pseudomonadota</taxon>
        <taxon>Alphaproteobacteria</taxon>
        <taxon>Rhodospirillales</taxon>
        <taxon>Magnetospirillaceae</taxon>
        <taxon>Paramagnetospirillum</taxon>
    </lineage>
</organism>
<dbReference type="Proteomes" id="UP000007058">
    <property type="component" value="Chromosome"/>
</dbReference>
<dbReference type="KEGG" id="mag:amb3737"/>
<gene>
    <name evidence="1" type="ordered locus">amb3737</name>
</gene>
<sequence>MLPAILVKAARMRGPTISMPGMAMMEIRAAIRPYSMAVAPCSSRESLVIRVRMEVNIFYLLELCSGNSDFHHRFRSRVMGPDYVLFPALYLVRQNMPYHTNAVCEDSHRDISFISDDQFTF</sequence>
<accession>Q2W0T4</accession>
<keyword evidence="2" id="KW-1185">Reference proteome</keyword>
<dbReference type="HOGENOM" id="CLU_2035259_0_0_5"/>